<proteinExistence type="predicted"/>
<accession>A0A1C3NIW9</accession>
<reference evidence="1 2" key="1">
    <citation type="submission" date="2016-06" db="EMBL/GenBank/DDBJ databases">
        <authorList>
            <person name="Kjaerup R.B."/>
            <person name="Dalgaard T.S."/>
            <person name="Juul-Madsen H.R."/>
        </authorList>
    </citation>
    <scope>NUCLEOTIDE SEQUENCE [LARGE SCALE GENOMIC DNA]</scope>
    <source>
        <strain evidence="1">LMG947</strain>
    </source>
</reference>
<evidence type="ECO:0000313" key="1">
    <source>
        <dbReference type="EMBL" id="SBV50345.1"/>
    </source>
</evidence>
<evidence type="ECO:0000313" key="2">
    <source>
        <dbReference type="Proteomes" id="UP000092503"/>
    </source>
</evidence>
<protein>
    <submittedName>
        <fullName evidence="1">Uncharacterized protein</fullName>
    </submittedName>
</protein>
<organism evidence="1 2">
    <name type="scientific">Xanthomonas bromi</name>
    <dbReference type="NCBI Taxonomy" id="56449"/>
    <lineage>
        <taxon>Bacteria</taxon>
        <taxon>Pseudomonadati</taxon>
        <taxon>Pseudomonadota</taxon>
        <taxon>Gammaproteobacteria</taxon>
        <taxon>Lysobacterales</taxon>
        <taxon>Lysobacteraceae</taxon>
        <taxon>Xanthomonas</taxon>
    </lineage>
</organism>
<name>A0A1C3NIW9_9XANT</name>
<sequence>MPARGIHLDAAATAPALQPNAEMRLAGKTE</sequence>
<dbReference type="Proteomes" id="UP000092503">
    <property type="component" value="Unassembled WGS sequence"/>
</dbReference>
<dbReference type="AlphaFoldDB" id="A0A1C3NIW9"/>
<dbReference type="EMBL" id="FLTX01000013">
    <property type="protein sequence ID" value="SBV50345.1"/>
    <property type="molecule type" value="Genomic_DNA"/>
</dbReference>
<gene>
    <name evidence="1" type="ORF">XBLMG947_1123</name>
</gene>